<reference evidence="8" key="1">
    <citation type="journal article" date="2023" name="Mol. Phylogenet. Evol.">
        <title>Genome-scale phylogeny and comparative genomics of the fungal order Sordariales.</title>
        <authorList>
            <person name="Hensen N."/>
            <person name="Bonometti L."/>
            <person name="Westerberg I."/>
            <person name="Brannstrom I.O."/>
            <person name="Guillou S."/>
            <person name="Cros-Aarteil S."/>
            <person name="Calhoun S."/>
            <person name="Haridas S."/>
            <person name="Kuo A."/>
            <person name="Mondo S."/>
            <person name="Pangilinan J."/>
            <person name="Riley R."/>
            <person name="LaButti K."/>
            <person name="Andreopoulos B."/>
            <person name="Lipzen A."/>
            <person name="Chen C."/>
            <person name="Yan M."/>
            <person name="Daum C."/>
            <person name="Ng V."/>
            <person name="Clum A."/>
            <person name="Steindorff A."/>
            <person name="Ohm R.A."/>
            <person name="Martin F."/>
            <person name="Silar P."/>
            <person name="Natvig D.O."/>
            <person name="Lalanne C."/>
            <person name="Gautier V."/>
            <person name="Ament-Velasquez S.L."/>
            <person name="Kruys A."/>
            <person name="Hutchinson M.I."/>
            <person name="Powell A.J."/>
            <person name="Barry K."/>
            <person name="Miller A.N."/>
            <person name="Grigoriev I.V."/>
            <person name="Debuchy R."/>
            <person name="Gladieux P."/>
            <person name="Hiltunen Thoren M."/>
            <person name="Johannesson H."/>
        </authorList>
    </citation>
    <scope>NUCLEOTIDE SEQUENCE</scope>
    <source>
        <strain evidence="8">CBS 168.71</strain>
    </source>
</reference>
<evidence type="ECO:0000256" key="2">
    <source>
        <dbReference type="ARBA" id="ARBA00022692"/>
    </source>
</evidence>
<dbReference type="InterPro" id="IPR002229">
    <property type="entry name" value="RhesusRHD"/>
</dbReference>
<proteinExistence type="predicted"/>
<dbReference type="AlphaFoldDB" id="A0AAE0HAD1"/>
<feature type="compositionally biased region" description="Polar residues" evidence="5">
    <location>
        <begin position="506"/>
        <end position="522"/>
    </location>
</feature>
<dbReference type="PRINTS" id="PR00342">
    <property type="entry name" value="RHESUSRHD"/>
</dbReference>
<feature type="compositionally biased region" description="Pro residues" evidence="5">
    <location>
        <begin position="714"/>
        <end position="724"/>
    </location>
</feature>
<evidence type="ECO:0000256" key="4">
    <source>
        <dbReference type="ARBA" id="ARBA00023136"/>
    </source>
</evidence>
<comment type="subcellular location">
    <subcellularLocation>
        <location evidence="1">Membrane</location>
        <topology evidence="1">Multi-pass membrane protein</topology>
    </subcellularLocation>
</comment>
<feature type="compositionally biased region" description="Low complexity" evidence="5">
    <location>
        <begin position="643"/>
        <end position="713"/>
    </location>
</feature>
<dbReference type="RefSeq" id="XP_062656149.1">
    <property type="nucleotide sequence ID" value="XM_062799752.1"/>
</dbReference>
<evidence type="ECO:0000256" key="6">
    <source>
        <dbReference type="SAM" id="Phobius"/>
    </source>
</evidence>
<feature type="compositionally biased region" description="Polar residues" evidence="5">
    <location>
        <begin position="618"/>
        <end position="635"/>
    </location>
</feature>
<feature type="compositionally biased region" description="Basic and acidic residues" evidence="5">
    <location>
        <begin position="762"/>
        <end position="773"/>
    </location>
</feature>
<reference evidence="8" key="2">
    <citation type="submission" date="2023-06" db="EMBL/GenBank/DDBJ databases">
        <authorList>
            <consortium name="Lawrence Berkeley National Laboratory"/>
            <person name="Haridas S."/>
            <person name="Hensen N."/>
            <person name="Bonometti L."/>
            <person name="Westerberg I."/>
            <person name="Brannstrom I.O."/>
            <person name="Guillou S."/>
            <person name="Cros-Aarteil S."/>
            <person name="Calhoun S."/>
            <person name="Kuo A."/>
            <person name="Mondo S."/>
            <person name="Pangilinan J."/>
            <person name="Riley R."/>
            <person name="Labutti K."/>
            <person name="Andreopoulos B."/>
            <person name="Lipzen A."/>
            <person name="Chen C."/>
            <person name="Yanf M."/>
            <person name="Daum C."/>
            <person name="Ng V."/>
            <person name="Clum A."/>
            <person name="Steindorff A."/>
            <person name="Ohm R."/>
            <person name="Martin F."/>
            <person name="Silar P."/>
            <person name="Natvig D."/>
            <person name="Lalanne C."/>
            <person name="Gautier V."/>
            <person name="Ament-Velasquez S.L."/>
            <person name="Kruys A."/>
            <person name="Hutchinson M.I."/>
            <person name="Powell A.J."/>
            <person name="Barry K."/>
            <person name="Miller A.N."/>
            <person name="Grigoriev I.V."/>
            <person name="Debuchy R."/>
            <person name="Gladieux P."/>
            <person name="Thoren M.H."/>
            <person name="Johannesson H."/>
        </authorList>
    </citation>
    <scope>NUCLEOTIDE SEQUENCE</scope>
    <source>
        <strain evidence="8">CBS 168.71</strain>
    </source>
</reference>
<dbReference type="GeneID" id="87836700"/>
<sequence length="773" mass="81005">MMSQTRLSAAVLALAVGSARASSILYVTDMPAYEALAPCAQSALKYNVQSQTYDACPEAVSELQSCVCTKNNNFRSISSQISSSISSSCGSTASEDHASAQSIFNAYCDPSVTVSFPTPTAVSVYITDIPEYDYLAPCAKSAVSYGIGTMTYDKCPTDAPALASCACKKNQNSLVVSQEINSSAKYSCSGQSADVSSAQAIFAAYCAMNDGTTKFPVPTKPPGDMTYYITDLPGYSSLAPCAASGLRYAVQSQMNDLCPSGPQALASCVCLKEGMTLEVLKVITSSVKWECSSTATEDVSSAVSVFNYYCSAAEAKVTAAGVSNSIEQTFPASRSITDGPKETGNGNNGNGGNDNDNGDGGGSDGSTEGGDDEDSGGSNTAVIVGAVVGVVGGLGLIGAIIFFVLRARKNRPDSLRIPDNGPNDVPLGPYGGKAELASDSVAAPRPPSPSPSTLKVGAIPGRSSTVSPVSANTTGAFAPPPNNQAELSGQAAFFPPMPNRPELHNQHTATPPSLSPNSQGQSAGFAAPSPNAPELYGQGAPSPNRPELQGPGAMVLPSPHAPELYGQGAPSPNRPELQGQGAMAQPSPHAPELYGQGAPASNRPELQGQGAMYAATPANMSELQGQGSQYHNANPNRPELAGQYSYPPQQQQQQQQSPYQQHQQYPPQQSPHMQPYSPQHPPYDQQQQQQPQQHQYQYQQQQQQQPQQQQQYPSPTPSPHPPQMQPGYQAYNPAGTPPPGGVYGQQQQQQPQASWQAGPVPDLHEMDEGRAGR</sequence>
<keyword evidence="3 6" id="KW-1133">Transmembrane helix</keyword>
<comment type="caution">
    <text evidence="8">The sequence shown here is derived from an EMBL/GenBank/DDBJ whole genome shotgun (WGS) entry which is preliminary data.</text>
</comment>
<feature type="compositionally biased region" description="Gly residues" evidence="5">
    <location>
        <begin position="346"/>
        <end position="368"/>
    </location>
</feature>
<feature type="signal peptide" evidence="7">
    <location>
        <begin position="1"/>
        <end position="21"/>
    </location>
</feature>
<accession>A0AAE0HAD1</accession>
<dbReference type="EMBL" id="JAUEPN010000007">
    <property type="protein sequence ID" value="KAK3292635.1"/>
    <property type="molecule type" value="Genomic_DNA"/>
</dbReference>
<evidence type="ECO:0000313" key="9">
    <source>
        <dbReference type="Proteomes" id="UP001278766"/>
    </source>
</evidence>
<feature type="region of interest" description="Disordered" evidence="5">
    <location>
        <begin position="331"/>
        <end position="376"/>
    </location>
</feature>
<evidence type="ECO:0000313" key="8">
    <source>
        <dbReference type="EMBL" id="KAK3292635.1"/>
    </source>
</evidence>
<gene>
    <name evidence="8" type="ORF">B0H64DRAFT_232835</name>
</gene>
<keyword evidence="4 6" id="KW-0472">Membrane</keyword>
<evidence type="ECO:0000256" key="7">
    <source>
        <dbReference type="SAM" id="SignalP"/>
    </source>
</evidence>
<feature type="chain" id="PRO_5042220924" evidence="7">
    <location>
        <begin position="22"/>
        <end position="773"/>
    </location>
</feature>
<dbReference type="Proteomes" id="UP001278766">
    <property type="component" value="Unassembled WGS sequence"/>
</dbReference>
<dbReference type="GO" id="GO:0005886">
    <property type="term" value="C:plasma membrane"/>
    <property type="evidence" value="ECO:0007669"/>
    <property type="project" value="InterPro"/>
</dbReference>
<evidence type="ECO:0000256" key="1">
    <source>
        <dbReference type="ARBA" id="ARBA00004141"/>
    </source>
</evidence>
<feature type="compositionally biased region" description="Low complexity" evidence="5">
    <location>
        <begin position="744"/>
        <end position="759"/>
    </location>
</feature>
<evidence type="ECO:0000256" key="3">
    <source>
        <dbReference type="ARBA" id="ARBA00022989"/>
    </source>
</evidence>
<keyword evidence="9" id="KW-1185">Reference proteome</keyword>
<keyword evidence="7" id="KW-0732">Signal</keyword>
<feature type="compositionally biased region" description="Polar residues" evidence="5">
    <location>
        <begin position="462"/>
        <end position="475"/>
    </location>
</feature>
<protein>
    <submittedName>
        <fullName evidence="8">Uncharacterized protein</fullName>
    </submittedName>
</protein>
<feature type="transmembrane region" description="Helical" evidence="6">
    <location>
        <begin position="381"/>
        <end position="405"/>
    </location>
</feature>
<feature type="region of interest" description="Disordered" evidence="5">
    <location>
        <begin position="412"/>
        <end position="773"/>
    </location>
</feature>
<organism evidence="8 9">
    <name type="scientific">Chaetomium fimeti</name>
    <dbReference type="NCBI Taxonomy" id="1854472"/>
    <lineage>
        <taxon>Eukaryota</taxon>
        <taxon>Fungi</taxon>
        <taxon>Dikarya</taxon>
        <taxon>Ascomycota</taxon>
        <taxon>Pezizomycotina</taxon>
        <taxon>Sordariomycetes</taxon>
        <taxon>Sordariomycetidae</taxon>
        <taxon>Sordariales</taxon>
        <taxon>Chaetomiaceae</taxon>
        <taxon>Chaetomium</taxon>
    </lineage>
</organism>
<evidence type="ECO:0000256" key="5">
    <source>
        <dbReference type="SAM" id="MobiDB-lite"/>
    </source>
</evidence>
<keyword evidence="2 6" id="KW-0812">Transmembrane</keyword>
<name>A0AAE0HAD1_9PEZI</name>